<dbReference type="PANTHER" id="PTHR35936">
    <property type="entry name" value="MEMBRANE-BOUND LYTIC MUREIN TRANSGLYCOSYLASE F"/>
    <property type="match status" value="1"/>
</dbReference>
<dbReference type="SMART" id="SM00062">
    <property type="entry name" value="PBPb"/>
    <property type="match status" value="1"/>
</dbReference>
<feature type="signal peptide" evidence="2">
    <location>
        <begin position="1"/>
        <end position="20"/>
    </location>
</feature>
<proteinExistence type="predicted"/>
<evidence type="ECO:0000313" key="5">
    <source>
        <dbReference type="Proteomes" id="UP000272908"/>
    </source>
</evidence>
<dbReference type="OrthoDB" id="9807134at2"/>
<reference evidence="5" key="1">
    <citation type="submission" date="2018-08" db="EMBL/GenBank/DDBJ databases">
        <authorList>
            <person name="Rodrigo-Torres L."/>
            <person name="Arahal R. D."/>
            <person name="Lucena T."/>
        </authorList>
    </citation>
    <scope>NUCLEOTIDE SEQUENCE [LARGE SCALE GENOMIC DNA]</scope>
    <source>
        <strain evidence="5">CECT 7235</strain>
    </source>
</reference>
<keyword evidence="1 2" id="KW-0732">Signal</keyword>
<evidence type="ECO:0000259" key="3">
    <source>
        <dbReference type="SMART" id="SM00062"/>
    </source>
</evidence>
<gene>
    <name evidence="4" type="primary">nocT</name>
    <name evidence="4" type="ORF">ROE7235_02825</name>
</gene>
<evidence type="ECO:0000313" key="4">
    <source>
        <dbReference type="EMBL" id="SUZ33057.1"/>
    </source>
</evidence>
<dbReference type="PANTHER" id="PTHR35936:SF17">
    <property type="entry name" value="ARGININE-BINDING EXTRACELLULAR PROTEIN ARTP"/>
    <property type="match status" value="1"/>
</dbReference>
<accession>A0A3B0MPX2</accession>
<dbReference type="AlphaFoldDB" id="A0A3B0MPX2"/>
<dbReference type="EMBL" id="UIHC01000036">
    <property type="protein sequence ID" value="SUZ33057.1"/>
    <property type="molecule type" value="Genomic_DNA"/>
</dbReference>
<dbReference type="InterPro" id="IPR001638">
    <property type="entry name" value="Solute-binding_3/MltF_N"/>
</dbReference>
<feature type="chain" id="PRO_5017381572" evidence="2">
    <location>
        <begin position="21"/>
        <end position="245"/>
    </location>
</feature>
<dbReference type="Proteomes" id="UP000272908">
    <property type="component" value="Unassembled WGS sequence"/>
</dbReference>
<sequence length="245" mass="26091">MKKLILGLALTAFGTGTALAQDVVRMGSEGAYPPYNFINDATGELDGFERELGDAICERAGLTCEWVINDWDTIIPNLVSGNYDTIMAGMSITEARQEVISFSQNYLQPEPSAFIGLAGADPEMTMTGVVAAQSNTIQAGFIAESEADLLEFPTPDETIAALRNGEVDAVLADKAFLEPYVGDSGGELVFLGDDVLLGDGIGVGTRQSDDELRATLDGVIGEMKADGSLNTMITKWFGDETPLFE</sequence>
<evidence type="ECO:0000256" key="1">
    <source>
        <dbReference type="ARBA" id="ARBA00022729"/>
    </source>
</evidence>
<dbReference type="Gene3D" id="3.40.190.10">
    <property type="entry name" value="Periplasmic binding protein-like II"/>
    <property type="match status" value="2"/>
</dbReference>
<dbReference type="SUPFAM" id="SSF53850">
    <property type="entry name" value="Periplasmic binding protein-like II"/>
    <property type="match status" value="1"/>
</dbReference>
<keyword evidence="5" id="KW-1185">Reference proteome</keyword>
<dbReference type="Pfam" id="PF00497">
    <property type="entry name" value="SBP_bac_3"/>
    <property type="match status" value="1"/>
</dbReference>
<organism evidence="4 5">
    <name type="scientific">Roseinatronobacter ekhonensis</name>
    <dbReference type="NCBI Taxonomy" id="254356"/>
    <lineage>
        <taxon>Bacteria</taxon>
        <taxon>Pseudomonadati</taxon>
        <taxon>Pseudomonadota</taxon>
        <taxon>Alphaproteobacteria</taxon>
        <taxon>Rhodobacterales</taxon>
        <taxon>Paracoccaceae</taxon>
        <taxon>Roseinatronobacter</taxon>
    </lineage>
</organism>
<protein>
    <submittedName>
        <fullName evidence="4">Nopaline-binding periplasmic protein</fullName>
    </submittedName>
</protein>
<name>A0A3B0MPX2_9RHOB</name>
<feature type="domain" description="Solute-binding protein family 3/N-terminal" evidence="3">
    <location>
        <begin position="23"/>
        <end position="240"/>
    </location>
</feature>
<dbReference type="RefSeq" id="WP_121096144.1">
    <property type="nucleotide sequence ID" value="NZ_UIHC01000036.1"/>
</dbReference>
<evidence type="ECO:0000256" key="2">
    <source>
        <dbReference type="SAM" id="SignalP"/>
    </source>
</evidence>